<dbReference type="SUPFAM" id="SSF55729">
    <property type="entry name" value="Acyl-CoA N-acyltransferases (Nat)"/>
    <property type="match status" value="1"/>
</dbReference>
<dbReference type="InterPro" id="IPR051531">
    <property type="entry name" value="N-acetyltransferase"/>
</dbReference>
<dbReference type="CDD" id="cd04301">
    <property type="entry name" value="NAT_SF"/>
    <property type="match status" value="1"/>
</dbReference>
<dbReference type="EMBL" id="CP000885">
    <property type="protein sequence ID" value="ABX43604.1"/>
    <property type="molecule type" value="Genomic_DNA"/>
</dbReference>
<dbReference type="OrthoDB" id="164654at2"/>
<evidence type="ECO:0000313" key="3">
    <source>
        <dbReference type="Proteomes" id="UP000000370"/>
    </source>
</evidence>
<dbReference type="STRING" id="357809.Cphy_3250"/>
<sequence length="173" mass="19561">MKIEKINTPRLYLRGFEKTDVGFAMSVWNDPEMGEYLPDPSLENMDEEYRNSLETLGDDETCCYLISESKNTGDRIGTCSFIPSKDGNAYDIAYCVHKKYWRNGYATEMAQGMIDYAKQQGAKKITVVVNKENAASNAIVKKLGFTTVGESSYKKSGTNIEFSDYKYELEINA</sequence>
<dbReference type="Gene3D" id="3.40.630.30">
    <property type="match status" value="1"/>
</dbReference>
<evidence type="ECO:0000259" key="1">
    <source>
        <dbReference type="PROSITE" id="PS51186"/>
    </source>
</evidence>
<keyword evidence="2" id="KW-0808">Transferase</keyword>
<dbReference type="InterPro" id="IPR016181">
    <property type="entry name" value="Acyl_CoA_acyltransferase"/>
</dbReference>
<organism evidence="2 3">
    <name type="scientific">Lachnoclostridium phytofermentans (strain ATCC 700394 / DSM 18823 / ISDg)</name>
    <name type="common">Clostridium phytofermentans</name>
    <dbReference type="NCBI Taxonomy" id="357809"/>
    <lineage>
        <taxon>Bacteria</taxon>
        <taxon>Bacillati</taxon>
        <taxon>Bacillota</taxon>
        <taxon>Clostridia</taxon>
        <taxon>Lachnospirales</taxon>
        <taxon>Lachnospiraceae</taxon>
    </lineage>
</organism>
<dbReference type="Pfam" id="PF13302">
    <property type="entry name" value="Acetyltransf_3"/>
    <property type="match status" value="1"/>
</dbReference>
<dbReference type="Proteomes" id="UP000000370">
    <property type="component" value="Chromosome"/>
</dbReference>
<keyword evidence="3" id="KW-1185">Reference proteome</keyword>
<dbReference type="GO" id="GO:0016747">
    <property type="term" value="F:acyltransferase activity, transferring groups other than amino-acyl groups"/>
    <property type="evidence" value="ECO:0007669"/>
    <property type="project" value="InterPro"/>
</dbReference>
<proteinExistence type="predicted"/>
<accession>A9KSF2</accession>
<protein>
    <submittedName>
        <fullName evidence="2">GCN5-related N-acetyltransferase</fullName>
    </submittedName>
</protein>
<name>A9KSF2_LACP7</name>
<gene>
    <name evidence="2" type="ordered locus">Cphy_3250</name>
</gene>
<dbReference type="PROSITE" id="PS51186">
    <property type="entry name" value="GNAT"/>
    <property type="match status" value="1"/>
</dbReference>
<dbReference type="RefSeq" id="WP_012201254.1">
    <property type="nucleotide sequence ID" value="NC_010001.1"/>
</dbReference>
<evidence type="ECO:0000313" key="2">
    <source>
        <dbReference type="EMBL" id="ABX43604.1"/>
    </source>
</evidence>
<reference evidence="3" key="1">
    <citation type="submission" date="2007-11" db="EMBL/GenBank/DDBJ databases">
        <title>Complete genome sequence of Clostridium phytofermentans ISDg.</title>
        <authorList>
            <person name="Leschine S.B."/>
            <person name="Warnick T.A."/>
            <person name="Blanchard J.L."/>
            <person name="Schnell D.J."/>
            <person name="Petit E.L."/>
            <person name="LaTouf W.G."/>
            <person name="Copeland A."/>
            <person name="Lucas S."/>
            <person name="Lapidus A."/>
            <person name="Barry K."/>
            <person name="Glavina del Rio T."/>
            <person name="Dalin E."/>
            <person name="Tice H."/>
            <person name="Pitluck S."/>
            <person name="Kiss H."/>
            <person name="Brettin T."/>
            <person name="Bruce D."/>
            <person name="Detter J.C."/>
            <person name="Han C."/>
            <person name="Kuske C."/>
            <person name="Schmutz J."/>
            <person name="Larimer F."/>
            <person name="Land M."/>
            <person name="Hauser L."/>
            <person name="Kyrpides N."/>
            <person name="Kim E.A."/>
            <person name="Richardson P."/>
        </authorList>
    </citation>
    <scope>NUCLEOTIDE SEQUENCE [LARGE SCALE GENOMIC DNA]</scope>
    <source>
        <strain evidence="3">ATCC 700394 / DSM 18823 / ISDg</strain>
    </source>
</reference>
<feature type="domain" description="N-acetyltransferase" evidence="1">
    <location>
        <begin position="11"/>
        <end position="172"/>
    </location>
</feature>
<dbReference type="AlphaFoldDB" id="A9KSF2"/>
<dbReference type="HOGENOM" id="CLU_013985_3_1_9"/>
<dbReference type="PANTHER" id="PTHR43792">
    <property type="entry name" value="GNAT FAMILY, PUTATIVE (AFU_ORTHOLOGUE AFUA_3G00765)-RELATED-RELATED"/>
    <property type="match status" value="1"/>
</dbReference>
<dbReference type="InterPro" id="IPR000182">
    <property type="entry name" value="GNAT_dom"/>
</dbReference>
<dbReference type="eggNOG" id="COG1670">
    <property type="taxonomic scope" value="Bacteria"/>
</dbReference>
<dbReference type="KEGG" id="cpy:Cphy_3250"/>